<evidence type="ECO:0000256" key="1">
    <source>
        <dbReference type="SAM" id="SignalP"/>
    </source>
</evidence>
<reference evidence="2 3" key="1">
    <citation type="submission" date="2021-05" db="EMBL/GenBank/DDBJ databases">
        <title>Comparative genomic studies on the polysaccharide-degrading batcterial strains of the Flammeovirga genus.</title>
        <authorList>
            <person name="Zewei F."/>
            <person name="Zheng Z."/>
            <person name="Yu L."/>
            <person name="Ruyue G."/>
            <person name="Yanhong M."/>
            <person name="Yuanyuan C."/>
            <person name="Jingyan G."/>
            <person name="Wenjun H."/>
        </authorList>
    </citation>
    <scope>NUCLEOTIDE SEQUENCE [LARGE SCALE GENOMIC DNA]</scope>
    <source>
        <strain evidence="2 3">NBRC:100898</strain>
    </source>
</reference>
<dbReference type="AlphaFoldDB" id="A0AAX1NFE4"/>
<organism evidence="2 3">
    <name type="scientific">Flammeovirga yaeyamensis</name>
    <dbReference type="NCBI Taxonomy" id="367791"/>
    <lineage>
        <taxon>Bacteria</taxon>
        <taxon>Pseudomonadati</taxon>
        <taxon>Bacteroidota</taxon>
        <taxon>Cytophagia</taxon>
        <taxon>Cytophagales</taxon>
        <taxon>Flammeovirgaceae</taxon>
        <taxon>Flammeovirga</taxon>
    </lineage>
</organism>
<keyword evidence="3" id="KW-1185">Reference proteome</keyword>
<evidence type="ECO:0000313" key="3">
    <source>
        <dbReference type="Proteomes" id="UP000678679"/>
    </source>
</evidence>
<keyword evidence="1" id="KW-0732">Signal</keyword>
<evidence type="ECO:0000313" key="2">
    <source>
        <dbReference type="EMBL" id="QWG05268.1"/>
    </source>
</evidence>
<dbReference type="RefSeq" id="WP_169662066.1">
    <property type="nucleotide sequence ID" value="NZ_CP076133.1"/>
</dbReference>
<gene>
    <name evidence="2" type="ORF">KMW28_22880</name>
</gene>
<accession>A0AAX1NFE4</accession>
<name>A0AAX1NFE4_9BACT</name>
<sequence length="334" mass="40649">MRQLKTILLLLFCSFQLHSQSIQLDSLKFHQIDSVYNYFLFDTSGMGSMTFYDIKDNFEEFINDFPKSDYIPFVYGRLSELTYRFDLPDERYQINRKIVDSYNNFSLINYERRFYINHKKNGEKYVQIVSPNDKNDCLKEAYNYLAHHSYSEKRYTEALELIDLHNQVENTSPMKYSCFSYPRDSLSNLKYDIYYDLEEYEKCYELKKDDVIYYLLYSEDNCYGDVSNIDFEQIERTIDKYVTVIKKVFSKREIEEQFLKQIRPENSDYFDYNVTLFGKKYSKYFMEETLHYYLNIEMEFSEDECIVCEMDKNEIAEKLDKRLKETFLYKKLSE</sequence>
<dbReference type="Proteomes" id="UP000678679">
    <property type="component" value="Chromosome 2"/>
</dbReference>
<dbReference type="EMBL" id="CP076133">
    <property type="protein sequence ID" value="QWG05268.1"/>
    <property type="molecule type" value="Genomic_DNA"/>
</dbReference>
<feature type="chain" id="PRO_5043925921" evidence="1">
    <location>
        <begin position="20"/>
        <end position="334"/>
    </location>
</feature>
<proteinExistence type="predicted"/>
<dbReference type="KEGG" id="fya:KMW28_22880"/>
<feature type="signal peptide" evidence="1">
    <location>
        <begin position="1"/>
        <end position="19"/>
    </location>
</feature>
<protein>
    <submittedName>
        <fullName evidence="2">Uncharacterized protein</fullName>
    </submittedName>
</protein>